<dbReference type="RefSeq" id="WP_160299666.1">
    <property type="nucleotide sequence ID" value="NZ_JYIX01000028.1"/>
</dbReference>
<evidence type="ECO:0000313" key="1">
    <source>
        <dbReference type="EMBL" id="KJL34388.1"/>
    </source>
</evidence>
<name>A0A0F0LML8_9MICO</name>
<accession>A0A0F0LML8</accession>
<dbReference type="Proteomes" id="UP000033740">
    <property type="component" value="Unassembled WGS sequence"/>
</dbReference>
<dbReference type="STRING" id="582680.RS86_00874"/>
<comment type="caution">
    <text evidence="1">The sequence shown here is derived from an EMBL/GenBank/DDBJ whole genome shotgun (WGS) entry which is preliminary data.</text>
</comment>
<gene>
    <name evidence="1" type="ORF">RS86_00874</name>
</gene>
<dbReference type="AlphaFoldDB" id="A0A0F0LML8"/>
<organism evidence="1 2">
    <name type="scientific">Microbacterium azadirachtae</name>
    <dbReference type="NCBI Taxonomy" id="582680"/>
    <lineage>
        <taxon>Bacteria</taxon>
        <taxon>Bacillati</taxon>
        <taxon>Actinomycetota</taxon>
        <taxon>Actinomycetes</taxon>
        <taxon>Micrococcales</taxon>
        <taxon>Microbacteriaceae</taxon>
        <taxon>Microbacterium</taxon>
    </lineage>
</organism>
<reference evidence="1 2" key="1">
    <citation type="submission" date="2015-02" db="EMBL/GenBank/DDBJ databases">
        <title>Draft genome sequences of ten Microbacterium spp. with emphasis on heavy metal contaminated environments.</title>
        <authorList>
            <person name="Corretto E."/>
        </authorList>
    </citation>
    <scope>NUCLEOTIDE SEQUENCE [LARGE SCALE GENOMIC DNA]</scope>
    <source>
        <strain evidence="1 2">ARN176</strain>
    </source>
</reference>
<evidence type="ECO:0000313" key="2">
    <source>
        <dbReference type="Proteomes" id="UP000033740"/>
    </source>
</evidence>
<proteinExistence type="predicted"/>
<keyword evidence="2" id="KW-1185">Reference proteome</keyword>
<dbReference type="PATRIC" id="fig|582680.6.peg.899"/>
<sequence length="56" mass="6118">MPPGAWPVNPSRRDVALPDGCTELEWVLHEPQPMLPAVNDLRAAAGKNPEAPVHIR</sequence>
<dbReference type="EMBL" id="JYIX01000028">
    <property type="protein sequence ID" value="KJL34388.1"/>
    <property type="molecule type" value="Genomic_DNA"/>
</dbReference>
<protein>
    <submittedName>
        <fullName evidence="1">Uncharacterized protein</fullName>
    </submittedName>
</protein>